<dbReference type="SUPFAM" id="SSF52540">
    <property type="entry name" value="P-loop containing nucleoside triphosphate hydrolases"/>
    <property type="match status" value="1"/>
</dbReference>
<dbReference type="InterPro" id="IPR025420">
    <property type="entry name" value="DUF4143"/>
</dbReference>
<accession>A0A5D3EHV6</accession>
<dbReference type="PANTHER" id="PTHR33295">
    <property type="entry name" value="ATPASE"/>
    <property type="match status" value="1"/>
</dbReference>
<keyword evidence="4" id="KW-1185">Reference proteome</keyword>
<organism evidence="3 4">
    <name type="scientific">Bacteroides pyogenes</name>
    <dbReference type="NCBI Taxonomy" id="310300"/>
    <lineage>
        <taxon>Bacteria</taxon>
        <taxon>Pseudomonadati</taxon>
        <taxon>Bacteroidota</taxon>
        <taxon>Bacteroidia</taxon>
        <taxon>Bacteroidales</taxon>
        <taxon>Bacteroidaceae</taxon>
        <taxon>Bacteroides</taxon>
    </lineage>
</organism>
<keyword evidence="3" id="KW-0547">Nucleotide-binding</keyword>
<dbReference type="InterPro" id="IPR027417">
    <property type="entry name" value="P-loop_NTPase"/>
</dbReference>
<comment type="caution">
    <text evidence="3">The sequence shown here is derived from an EMBL/GenBank/DDBJ whole genome shotgun (WGS) entry which is preliminary data.</text>
</comment>
<name>A0A5D3EHV6_9BACE</name>
<dbReference type="EMBL" id="VKLW01000005">
    <property type="protein sequence ID" value="TYK34833.1"/>
    <property type="molecule type" value="Genomic_DNA"/>
</dbReference>
<keyword evidence="3" id="KW-0067">ATP-binding</keyword>
<dbReference type="RefSeq" id="WP_148727903.1">
    <property type="nucleotide sequence ID" value="NZ_CP197398.1"/>
</dbReference>
<reference evidence="3 4" key="1">
    <citation type="submission" date="2019-07" db="EMBL/GenBank/DDBJ databases">
        <title>Draft Genome Sequences of Bacteroides pyogenes Strains Isolated from the Uterus Holstein Dairy Cows with Metritis.</title>
        <authorList>
            <person name="Cunha F."/>
            <person name="Galvao K.N."/>
            <person name="Jeon S.J."/>
            <person name="Jeong K.C."/>
        </authorList>
    </citation>
    <scope>NUCLEOTIDE SEQUENCE [LARGE SCALE GENOMIC DNA]</scope>
    <source>
        <strain evidence="3 4">KG-31</strain>
    </source>
</reference>
<evidence type="ECO:0000313" key="3">
    <source>
        <dbReference type="EMBL" id="TYK34833.1"/>
    </source>
</evidence>
<proteinExistence type="predicted"/>
<dbReference type="InterPro" id="IPR041682">
    <property type="entry name" value="AAA_14"/>
</dbReference>
<feature type="domain" description="AAA" evidence="1">
    <location>
        <begin position="28"/>
        <end position="118"/>
    </location>
</feature>
<feature type="domain" description="DUF4143" evidence="2">
    <location>
        <begin position="166"/>
        <end position="325"/>
    </location>
</feature>
<evidence type="ECO:0000259" key="1">
    <source>
        <dbReference type="Pfam" id="PF13173"/>
    </source>
</evidence>
<dbReference type="GO" id="GO:0005524">
    <property type="term" value="F:ATP binding"/>
    <property type="evidence" value="ECO:0007669"/>
    <property type="project" value="UniProtKB-KW"/>
</dbReference>
<sequence>MIEVFTSIREKCVFTQKYLVRVCAIRYKYVCEQLKDSDKQYYVLLDEIQEVKAIQNPWLNDADSTIGFVDILLGLVDLKNVDVYVTGSNSKMLSSDIITEFKDRGDEIHINPFTFREFYNAYQGDKHDAWQEYITYGGLPRILSEKTPEDKSKYLQDLIKKTYLTDVIERNNIQNDISTLDDLLNIIASSVGSLTNPAKLERTFSSVKHKNVTDATISSYLSAFEDAFILRKANQFDVKGKKYINTPLKYYFTDIGLRNAQLNFRQQEETHIMENVIYNELYARGFNVDVGVVEYNYKDEEGKSKRTWLEVDFIANKGNARCYIQSAFAIPDEKKRLQETHSLRRINDSYRKIVVVRDAIIPWFDENGIYYIGVEEFVLKYIDELK</sequence>
<dbReference type="Pfam" id="PF13635">
    <property type="entry name" value="DUF4143"/>
    <property type="match status" value="1"/>
</dbReference>
<gene>
    <name evidence="3" type="ORF">FNJ60_03470</name>
</gene>
<dbReference type="Proteomes" id="UP000324383">
    <property type="component" value="Unassembled WGS sequence"/>
</dbReference>
<protein>
    <submittedName>
        <fullName evidence="3">ATP-binding protein</fullName>
    </submittedName>
</protein>
<dbReference type="Pfam" id="PF13173">
    <property type="entry name" value="AAA_14"/>
    <property type="match status" value="1"/>
</dbReference>
<dbReference type="AlphaFoldDB" id="A0A5D3EHV6"/>
<dbReference type="PANTHER" id="PTHR33295:SF18">
    <property type="entry name" value="AAA+ ATPASE DOMAIN-CONTAINING PROTEIN"/>
    <property type="match status" value="1"/>
</dbReference>
<evidence type="ECO:0000259" key="2">
    <source>
        <dbReference type="Pfam" id="PF13635"/>
    </source>
</evidence>
<evidence type="ECO:0000313" key="4">
    <source>
        <dbReference type="Proteomes" id="UP000324383"/>
    </source>
</evidence>